<evidence type="ECO:0000259" key="8">
    <source>
        <dbReference type="Pfam" id="PF13490"/>
    </source>
</evidence>
<dbReference type="Gene3D" id="1.10.10.1320">
    <property type="entry name" value="Anti-sigma factor, zinc-finger domain"/>
    <property type="match status" value="1"/>
</dbReference>
<dbReference type="InterPro" id="IPR051474">
    <property type="entry name" value="Anti-sigma-K/W_factor"/>
</dbReference>
<comment type="caution">
    <text evidence="9">The sequence shown here is derived from an EMBL/GenBank/DDBJ whole genome shotgun (WGS) entry which is preliminary data.</text>
</comment>
<evidence type="ECO:0000256" key="4">
    <source>
        <dbReference type="ARBA" id="ARBA00023015"/>
    </source>
</evidence>
<keyword evidence="3 7" id="KW-1133">Transmembrane helix</keyword>
<evidence type="ECO:0000313" key="10">
    <source>
        <dbReference type="Proteomes" id="UP001501752"/>
    </source>
</evidence>
<feature type="domain" description="Putative zinc-finger" evidence="8">
    <location>
        <begin position="13"/>
        <end position="38"/>
    </location>
</feature>
<dbReference type="Pfam" id="PF13490">
    <property type="entry name" value="zf-HC2"/>
    <property type="match status" value="1"/>
</dbReference>
<dbReference type="InterPro" id="IPR027383">
    <property type="entry name" value="Znf_put"/>
</dbReference>
<keyword evidence="2 7" id="KW-0812">Transmembrane</keyword>
<evidence type="ECO:0000256" key="3">
    <source>
        <dbReference type="ARBA" id="ARBA00022989"/>
    </source>
</evidence>
<dbReference type="EMBL" id="BAABIS010000001">
    <property type="protein sequence ID" value="GAA4843017.1"/>
    <property type="molecule type" value="Genomic_DNA"/>
</dbReference>
<dbReference type="RefSeq" id="WP_345696317.1">
    <property type="nucleotide sequence ID" value="NZ_BAABIS010000001.1"/>
</dbReference>
<dbReference type="InterPro" id="IPR041916">
    <property type="entry name" value="Anti_sigma_zinc_sf"/>
</dbReference>
<evidence type="ECO:0000256" key="7">
    <source>
        <dbReference type="SAM" id="Phobius"/>
    </source>
</evidence>
<comment type="subcellular location">
    <subcellularLocation>
        <location evidence="1">Membrane</location>
        <topology evidence="1">Single-pass membrane protein</topology>
    </subcellularLocation>
</comment>
<keyword evidence="4" id="KW-0805">Transcription regulation</keyword>
<organism evidence="9 10">
    <name type="scientific">Kitasatospora terrestris</name>
    <dbReference type="NCBI Taxonomy" id="258051"/>
    <lineage>
        <taxon>Bacteria</taxon>
        <taxon>Bacillati</taxon>
        <taxon>Actinomycetota</taxon>
        <taxon>Actinomycetes</taxon>
        <taxon>Kitasatosporales</taxon>
        <taxon>Streptomycetaceae</taxon>
        <taxon>Kitasatospora</taxon>
    </lineage>
</organism>
<dbReference type="PANTHER" id="PTHR37461">
    <property type="entry name" value="ANTI-SIGMA-K FACTOR RSKA"/>
    <property type="match status" value="1"/>
</dbReference>
<protein>
    <submittedName>
        <fullName evidence="9">Zf-HC2 domain-containing protein</fullName>
    </submittedName>
</protein>
<sequence length="224" mass="23017">MTPRPEDHHDAAAYALGVLSPADRGRFERHLADCPRCAAELDGLAALPPLLADLAAESGPDPLPEPRPQLLDRLVAEVTAARRKGRIRRLALAACAAVLVVGGPAATWALTQPTAQVAVAQQRFTATDPATGVSASIGVAPRAWGSEVTLALGGAHGPLACELVAVAPDGARQTVTTWSVPADGYRDGPVRTTGGAALGPSGIDRFEVRTLDTGRLLVAVPARG</sequence>
<reference evidence="10" key="1">
    <citation type="journal article" date="2019" name="Int. J. Syst. Evol. Microbiol.">
        <title>The Global Catalogue of Microorganisms (GCM) 10K type strain sequencing project: providing services to taxonomists for standard genome sequencing and annotation.</title>
        <authorList>
            <consortium name="The Broad Institute Genomics Platform"/>
            <consortium name="The Broad Institute Genome Sequencing Center for Infectious Disease"/>
            <person name="Wu L."/>
            <person name="Ma J."/>
        </authorList>
    </citation>
    <scope>NUCLEOTIDE SEQUENCE [LARGE SCALE GENOMIC DNA]</scope>
    <source>
        <strain evidence="10">JCM 13006</strain>
    </source>
</reference>
<dbReference type="Proteomes" id="UP001501752">
    <property type="component" value="Unassembled WGS sequence"/>
</dbReference>
<proteinExistence type="predicted"/>
<evidence type="ECO:0000313" key="9">
    <source>
        <dbReference type="EMBL" id="GAA4843017.1"/>
    </source>
</evidence>
<keyword evidence="6" id="KW-0804">Transcription</keyword>
<dbReference type="PANTHER" id="PTHR37461:SF1">
    <property type="entry name" value="ANTI-SIGMA-K FACTOR RSKA"/>
    <property type="match status" value="1"/>
</dbReference>
<evidence type="ECO:0000256" key="5">
    <source>
        <dbReference type="ARBA" id="ARBA00023136"/>
    </source>
</evidence>
<evidence type="ECO:0000256" key="2">
    <source>
        <dbReference type="ARBA" id="ARBA00022692"/>
    </source>
</evidence>
<accession>A0ABP9DIY4</accession>
<name>A0ABP9DIY4_9ACTN</name>
<feature type="transmembrane region" description="Helical" evidence="7">
    <location>
        <begin position="90"/>
        <end position="110"/>
    </location>
</feature>
<evidence type="ECO:0000256" key="1">
    <source>
        <dbReference type="ARBA" id="ARBA00004167"/>
    </source>
</evidence>
<keyword evidence="10" id="KW-1185">Reference proteome</keyword>
<keyword evidence="5 7" id="KW-0472">Membrane</keyword>
<evidence type="ECO:0000256" key="6">
    <source>
        <dbReference type="ARBA" id="ARBA00023163"/>
    </source>
</evidence>
<gene>
    <name evidence="9" type="ORF">GCM10023235_18810</name>
</gene>